<dbReference type="PANTHER" id="PTHR11909">
    <property type="entry name" value="CASEIN KINASE-RELATED"/>
    <property type="match status" value="1"/>
</dbReference>
<dbReference type="InterPro" id="IPR011009">
    <property type="entry name" value="Kinase-like_dom_sf"/>
</dbReference>
<comment type="similarity">
    <text evidence="6">Belongs to the protein kinase superfamily.</text>
</comment>
<dbReference type="Pfam" id="PF00069">
    <property type="entry name" value="Pkinase"/>
    <property type="match status" value="1"/>
</dbReference>
<dbReference type="PROSITE" id="PS00108">
    <property type="entry name" value="PROTEIN_KINASE_ST"/>
    <property type="match status" value="1"/>
</dbReference>
<evidence type="ECO:0000256" key="4">
    <source>
        <dbReference type="ARBA" id="ARBA00023860"/>
    </source>
</evidence>
<sequence>MDVKSLKLGGKYKIGKKLGCGAFGEVYLATESHTGEEVALKIESNKTKHPQLIYEAKLLRMMKGKGIPDMRGVIIEGDSNIMIMQLLGPSLEELFNYCKRQFKLKTVLMLAIQMLERIELVQNNHFIHRDMKPDNFLIGHKKPSYIYLVDFGLAKRFRNPKTGEHIPWKEGKNLTGTARYASLSTHLGYEQSRRDDLEGLGYVLMYFLKGKLPWQGLPGRNKKEKYERIKEKKKSTSIESLCEGFPSEFAKYFTYCRGLQFEDKPCISDLRKLFKHLMKKKEYEYDYKFDWIIKKQKVCKNTIHPMGMSGDDYKRKLMEKLEGDNYDRKRKMKAVENEEEKQD</sequence>
<name>A0AAD1XJF2_EUPCR</name>
<keyword evidence="9" id="KW-1185">Reference proteome</keyword>
<dbReference type="PROSITE" id="PS50011">
    <property type="entry name" value="PROTEIN_KINASE_DOM"/>
    <property type="match status" value="1"/>
</dbReference>
<dbReference type="GO" id="GO:0005524">
    <property type="term" value="F:ATP binding"/>
    <property type="evidence" value="ECO:0007669"/>
    <property type="project" value="UniProtKB-UniRule"/>
</dbReference>
<comment type="caution">
    <text evidence="8">The sequence shown here is derived from an EMBL/GenBank/DDBJ whole genome shotgun (WGS) entry which is preliminary data.</text>
</comment>
<dbReference type="InterPro" id="IPR050235">
    <property type="entry name" value="CK1_Ser-Thr_kinase"/>
</dbReference>
<evidence type="ECO:0000313" key="9">
    <source>
        <dbReference type="Proteomes" id="UP001295684"/>
    </source>
</evidence>
<dbReference type="EMBL" id="CAMPGE010015175">
    <property type="protein sequence ID" value="CAI2373812.1"/>
    <property type="molecule type" value="Genomic_DNA"/>
</dbReference>
<dbReference type="FunFam" id="1.10.510.10:FF:000596">
    <property type="entry name" value="CK1 family protein kinase"/>
    <property type="match status" value="1"/>
</dbReference>
<keyword evidence="6" id="KW-0723">Serine/threonine-protein kinase</keyword>
<evidence type="ECO:0000259" key="7">
    <source>
        <dbReference type="PROSITE" id="PS50011"/>
    </source>
</evidence>
<dbReference type="GO" id="GO:0004674">
    <property type="term" value="F:protein serine/threonine kinase activity"/>
    <property type="evidence" value="ECO:0007669"/>
    <property type="project" value="UniProtKB-KW"/>
</dbReference>
<evidence type="ECO:0000313" key="8">
    <source>
        <dbReference type="EMBL" id="CAI2373812.1"/>
    </source>
</evidence>
<keyword evidence="2 5" id="KW-0547">Nucleotide-binding</keyword>
<dbReference type="InterPro" id="IPR008271">
    <property type="entry name" value="Ser/Thr_kinase_AS"/>
</dbReference>
<dbReference type="Proteomes" id="UP001295684">
    <property type="component" value="Unassembled WGS sequence"/>
</dbReference>
<dbReference type="SMART" id="SM00220">
    <property type="entry name" value="S_TKc"/>
    <property type="match status" value="1"/>
</dbReference>
<keyword evidence="6" id="KW-0808">Transferase</keyword>
<dbReference type="InterPro" id="IPR000719">
    <property type="entry name" value="Prot_kinase_dom"/>
</dbReference>
<organism evidence="8 9">
    <name type="scientific">Euplotes crassus</name>
    <dbReference type="NCBI Taxonomy" id="5936"/>
    <lineage>
        <taxon>Eukaryota</taxon>
        <taxon>Sar</taxon>
        <taxon>Alveolata</taxon>
        <taxon>Ciliophora</taxon>
        <taxon>Intramacronucleata</taxon>
        <taxon>Spirotrichea</taxon>
        <taxon>Hypotrichia</taxon>
        <taxon>Euplotida</taxon>
        <taxon>Euplotidae</taxon>
        <taxon>Moneuplotes</taxon>
    </lineage>
</organism>
<keyword evidence="3 5" id="KW-0067">ATP-binding</keyword>
<proteinExistence type="inferred from homology"/>
<evidence type="ECO:0000256" key="6">
    <source>
        <dbReference type="RuleBase" id="RU000304"/>
    </source>
</evidence>
<dbReference type="EC" id="2.7.11.1" evidence="1"/>
<dbReference type="AlphaFoldDB" id="A0AAD1XJF2"/>
<reference evidence="8" key="1">
    <citation type="submission" date="2023-07" db="EMBL/GenBank/DDBJ databases">
        <authorList>
            <consortium name="AG Swart"/>
            <person name="Singh M."/>
            <person name="Singh A."/>
            <person name="Seah K."/>
            <person name="Emmerich C."/>
        </authorList>
    </citation>
    <scope>NUCLEOTIDE SEQUENCE</scope>
    <source>
        <strain evidence="8">DP1</strain>
    </source>
</reference>
<accession>A0AAD1XJF2</accession>
<feature type="binding site" evidence="5">
    <location>
        <position position="41"/>
    </location>
    <ligand>
        <name>ATP</name>
        <dbReference type="ChEBI" id="CHEBI:30616"/>
    </ligand>
</feature>
<dbReference type="PROSITE" id="PS00107">
    <property type="entry name" value="PROTEIN_KINASE_ATP"/>
    <property type="match status" value="1"/>
</dbReference>
<evidence type="ECO:0000256" key="2">
    <source>
        <dbReference type="ARBA" id="ARBA00022741"/>
    </source>
</evidence>
<evidence type="ECO:0000256" key="5">
    <source>
        <dbReference type="PROSITE-ProRule" id="PRU10141"/>
    </source>
</evidence>
<protein>
    <recommendedName>
        <fullName evidence="4">Casein kinase I</fullName>
        <ecNumber evidence="1">2.7.11.1</ecNumber>
    </recommendedName>
</protein>
<evidence type="ECO:0000256" key="3">
    <source>
        <dbReference type="ARBA" id="ARBA00022840"/>
    </source>
</evidence>
<dbReference type="InterPro" id="IPR017441">
    <property type="entry name" value="Protein_kinase_ATP_BS"/>
</dbReference>
<evidence type="ECO:0000256" key="1">
    <source>
        <dbReference type="ARBA" id="ARBA00012513"/>
    </source>
</evidence>
<dbReference type="Gene3D" id="1.10.510.10">
    <property type="entry name" value="Transferase(Phosphotransferase) domain 1"/>
    <property type="match status" value="1"/>
</dbReference>
<dbReference type="CDD" id="cd14016">
    <property type="entry name" value="STKc_CK1"/>
    <property type="match status" value="1"/>
</dbReference>
<keyword evidence="6" id="KW-0418">Kinase</keyword>
<gene>
    <name evidence="8" type="ORF">ECRASSUSDP1_LOCUS15161</name>
</gene>
<dbReference type="SUPFAM" id="SSF56112">
    <property type="entry name" value="Protein kinase-like (PK-like)"/>
    <property type="match status" value="1"/>
</dbReference>
<feature type="domain" description="Protein kinase" evidence="7">
    <location>
        <begin position="12"/>
        <end position="279"/>
    </location>
</feature>